<keyword evidence="1" id="KW-0812">Transmembrane</keyword>
<dbReference type="Proteomes" id="UP001365405">
    <property type="component" value="Unassembled WGS sequence"/>
</dbReference>
<evidence type="ECO:0000313" key="3">
    <source>
        <dbReference type="EMBL" id="MEK8048810.1"/>
    </source>
</evidence>
<feature type="transmembrane region" description="Helical" evidence="1">
    <location>
        <begin position="156"/>
        <end position="173"/>
    </location>
</feature>
<evidence type="ECO:0000256" key="1">
    <source>
        <dbReference type="SAM" id="Phobius"/>
    </source>
</evidence>
<feature type="transmembrane region" description="Helical" evidence="1">
    <location>
        <begin position="204"/>
        <end position="226"/>
    </location>
</feature>
<dbReference type="InterPro" id="IPR000326">
    <property type="entry name" value="PAP2/HPO"/>
</dbReference>
<feature type="transmembrane region" description="Helical" evidence="1">
    <location>
        <begin position="97"/>
        <end position="119"/>
    </location>
</feature>
<name>A0ABU9CEU4_9BURK</name>
<dbReference type="Pfam" id="PF01569">
    <property type="entry name" value="PAP2"/>
    <property type="match status" value="1"/>
</dbReference>
<dbReference type="InterPro" id="IPR036938">
    <property type="entry name" value="PAP2/HPO_sf"/>
</dbReference>
<proteinExistence type="predicted"/>
<protein>
    <submittedName>
        <fullName evidence="3">Phosphatase PAP2 family protein</fullName>
    </submittedName>
</protein>
<dbReference type="CDD" id="cd03396">
    <property type="entry name" value="PAP2_like_6"/>
    <property type="match status" value="1"/>
</dbReference>
<keyword evidence="4" id="KW-1185">Reference proteome</keyword>
<evidence type="ECO:0000313" key="4">
    <source>
        <dbReference type="Proteomes" id="UP001365405"/>
    </source>
</evidence>
<keyword evidence="1" id="KW-0472">Membrane</keyword>
<feature type="transmembrane region" description="Helical" evidence="1">
    <location>
        <begin position="57"/>
        <end position="76"/>
    </location>
</feature>
<feature type="transmembrane region" description="Helical" evidence="1">
    <location>
        <begin position="180"/>
        <end position="198"/>
    </location>
</feature>
<dbReference type="Gene3D" id="1.20.144.10">
    <property type="entry name" value="Phosphatidic acid phosphatase type 2/haloperoxidase"/>
    <property type="match status" value="1"/>
</dbReference>
<gene>
    <name evidence="3" type="ORF">AACH10_01005</name>
</gene>
<accession>A0ABU9CEU4</accession>
<dbReference type="EMBL" id="JBBUTH010000001">
    <property type="protein sequence ID" value="MEK8048810.1"/>
    <property type="molecule type" value="Genomic_DNA"/>
</dbReference>
<dbReference type="RefSeq" id="WP_341408484.1">
    <property type="nucleotide sequence ID" value="NZ_JBBUTH010000001.1"/>
</dbReference>
<feature type="domain" description="Phosphatidic acid phosphatase type 2/haloperoxidase" evidence="2">
    <location>
        <begin position="102"/>
        <end position="223"/>
    </location>
</feature>
<keyword evidence="1" id="KW-1133">Transmembrane helix</keyword>
<dbReference type="SMART" id="SM00014">
    <property type="entry name" value="acidPPc"/>
    <property type="match status" value="1"/>
</dbReference>
<sequence>MKARHAERLALVAALAVATVAVEVWPDADAWLSARFFVAGRFVGDEWAAVRWVYRGVPWLGALGFAVALVFSLSVWRQPRALAARGAPPTPLARWRWRRATAVVTLVLMGLGGLVHMGLKDGWGRPRPDQVQVFGGAQPFTPALQPSTRCDRNCSFVSGHAGAGFALLALGLFGSRRTRWRWWAIGAVCGGLIGAVRVAQGRHFASDIVFCLLVMWAAAVLHRELWLRWAVWRRRRSPIHDGHVTELS</sequence>
<organism evidence="3 4">
    <name type="scientific">Pseudaquabacterium inlustre</name>
    <dbReference type="NCBI Taxonomy" id="2984192"/>
    <lineage>
        <taxon>Bacteria</taxon>
        <taxon>Pseudomonadati</taxon>
        <taxon>Pseudomonadota</taxon>
        <taxon>Betaproteobacteria</taxon>
        <taxon>Burkholderiales</taxon>
        <taxon>Sphaerotilaceae</taxon>
        <taxon>Pseudaquabacterium</taxon>
    </lineage>
</organism>
<comment type="caution">
    <text evidence="3">The sequence shown here is derived from an EMBL/GenBank/DDBJ whole genome shotgun (WGS) entry which is preliminary data.</text>
</comment>
<evidence type="ECO:0000259" key="2">
    <source>
        <dbReference type="SMART" id="SM00014"/>
    </source>
</evidence>
<dbReference type="SUPFAM" id="SSF48317">
    <property type="entry name" value="Acid phosphatase/Vanadium-dependent haloperoxidase"/>
    <property type="match status" value="1"/>
</dbReference>
<reference evidence="3 4" key="1">
    <citation type="submission" date="2024-04" db="EMBL/GenBank/DDBJ databases">
        <title>Novel species of the genus Ideonella isolated from streams.</title>
        <authorList>
            <person name="Lu H."/>
        </authorList>
    </citation>
    <scope>NUCLEOTIDE SEQUENCE [LARGE SCALE GENOMIC DNA]</scope>
    <source>
        <strain evidence="3 4">DXS22W</strain>
    </source>
</reference>